<gene>
    <name evidence="1" type="ORF">pdam_00000106</name>
</gene>
<proteinExistence type="predicted"/>
<keyword evidence="2" id="KW-1185">Reference proteome</keyword>
<evidence type="ECO:0000313" key="1">
    <source>
        <dbReference type="EMBL" id="RMX58187.1"/>
    </source>
</evidence>
<accession>A0A3M6UX48</accession>
<dbReference type="EMBL" id="RCHS01000537">
    <property type="protein sequence ID" value="RMX58187.1"/>
    <property type="molecule type" value="Genomic_DNA"/>
</dbReference>
<evidence type="ECO:0000313" key="2">
    <source>
        <dbReference type="Proteomes" id="UP000275408"/>
    </source>
</evidence>
<reference evidence="1 2" key="1">
    <citation type="journal article" date="2018" name="Sci. Rep.">
        <title>Comparative analysis of the Pocillopora damicornis genome highlights role of immune system in coral evolution.</title>
        <authorList>
            <person name="Cunning R."/>
            <person name="Bay R.A."/>
            <person name="Gillette P."/>
            <person name="Baker A.C."/>
            <person name="Traylor-Knowles N."/>
        </authorList>
    </citation>
    <scope>NUCLEOTIDE SEQUENCE [LARGE SCALE GENOMIC DNA]</scope>
    <source>
        <strain evidence="1">RSMAS</strain>
        <tissue evidence="1">Whole animal</tissue>
    </source>
</reference>
<organism evidence="1 2">
    <name type="scientific">Pocillopora damicornis</name>
    <name type="common">Cauliflower coral</name>
    <name type="synonym">Millepora damicornis</name>
    <dbReference type="NCBI Taxonomy" id="46731"/>
    <lineage>
        <taxon>Eukaryota</taxon>
        <taxon>Metazoa</taxon>
        <taxon>Cnidaria</taxon>
        <taxon>Anthozoa</taxon>
        <taxon>Hexacorallia</taxon>
        <taxon>Scleractinia</taxon>
        <taxon>Astrocoeniina</taxon>
        <taxon>Pocilloporidae</taxon>
        <taxon>Pocillopora</taxon>
    </lineage>
</organism>
<dbReference type="AlphaFoldDB" id="A0A3M6UX48"/>
<dbReference type="Proteomes" id="UP000275408">
    <property type="component" value="Unassembled WGS sequence"/>
</dbReference>
<sequence length="70" mass="8133">MDISLDAHLRKFIGFGCANFMAEKSYLRHLSNFTAPNRSSNTVREHDNISPDHSLYSFSMKFGQNFQKIY</sequence>
<protein>
    <submittedName>
        <fullName evidence="1">Uncharacterized protein</fullName>
    </submittedName>
</protein>
<name>A0A3M6UX48_POCDA</name>
<comment type="caution">
    <text evidence="1">The sequence shown here is derived from an EMBL/GenBank/DDBJ whole genome shotgun (WGS) entry which is preliminary data.</text>
</comment>